<protein>
    <recommendedName>
        <fullName evidence="6">Tetraspanin</fullName>
    </recommendedName>
</protein>
<comment type="similarity">
    <text evidence="2 6">Belongs to the tetraspanin (TM4SF) family.</text>
</comment>
<dbReference type="PRINTS" id="PR00259">
    <property type="entry name" value="TMFOUR"/>
</dbReference>
<dbReference type="InterPro" id="IPR008952">
    <property type="entry name" value="Tetraspanin_EC2_sf"/>
</dbReference>
<dbReference type="OrthoDB" id="5870230at2759"/>
<evidence type="ECO:0000256" key="2">
    <source>
        <dbReference type="ARBA" id="ARBA00006840"/>
    </source>
</evidence>
<keyword evidence="8" id="KW-1185">Reference proteome</keyword>
<dbReference type="SUPFAM" id="SSF48652">
    <property type="entry name" value="Tetraspanin"/>
    <property type="match status" value="1"/>
</dbReference>
<evidence type="ECO:0000256" key="5">
    <source>
        <dbReference type="ARBA" id="ARBA00023136"/>
    </source>
</evidence>
<dbReference type="PIRSF" id="PIRSF002419">
    <property type="entry name" value="Tetraspanin"/>
    <property type="match status" value="1"/>
</dbReference>
<feature type="transmembrane region" description="Helical" evidence="6">
    <location>
        <begin position="7"/>
        <end position="31"/>
    </location>
</feature>
<name>A0A232FL94_9HYME</name>
<comment type="caution">
    <text evidence="6">Lacks conserved residue(s) required for the propagation of feature annotation.</text>
</comment>
<feature type="transmembrane region" description="Helical" evidence="6">
    <location>
        <begin position="85"/>
        <end position="111"/>
    </location>
</feature>
<dbReference type="GO" id="GO:0005886">
    <property type="term" value="C:plasma membrane"/>
    <property type="evidence" value="ECO:0007669"/>
    <property type="project" value="TreeGrafter"/>
</dbReference>
<keyword evidence="3 6" id="KW-0812">Transmembrane</keyword>
<sequence>MKYLKAALFTFNLLIWLAGCMVMVIGAWLLMDPTKGHLLNLYAADAAPSETIYFVAYGLLGLGLTVLTVGFFGCRAALHGSQCILAVYMSMLIALIVAEIVTAVVLGIVTYRVMTGLEPRLRERLSEHYGHDDASSDVDFSHSLDYAQYKFNCCGIYNDTDFNGTAWWRDNHISATRRQVPLTCCVLKDTEAKNTGSPMSVISRVFYKNNEKPWLYPQPKDESACQSLDPSLHTGFRHKEGCLGKVRSWFQYESLTLILFGLAVAGAQVGSVEAFGIITSAFLCKSVGDAPSG</sequence>
<gene>
    <name evidence="7" type="ORF">TSAR_011023</name>
</gene>
<proteinExistence type="inferred from homology"/>
<dbReference type="STRING" id="543379.A0A232FL94"/>
<keyword evidence="4 6" id="KW-1133">Transmembrane helix</keyword>
<evidence type="ECO:0000313" key="7">
    <source>
        <dbReference type="EMBL" id="OXU31280.1"/>
    </source>
</evidence>
<evidence type="ECO:0000256" key="1">
    <source>
        <dbReference type="ARBA" id="ARBA00004141"/>
    </source>
</evidence>
<dbReference type="EMBL" id="NNAY01000071">
    <property type="protein sequence ID" value="OXU31280.1"/>
    <property type="molecule type" value="Genomic_DNA"/>
</dbReference>
<dbReference type="PANTHER" id="PTHR19282:SF551">
    <property type="entry name" value="RE08073P-RELATED"/>
    <property type="match status" value="1"/>
</dbReference>
<dbReference type="InterPro" id="IPR000301">
    <property type="entry name" value="Tetraspanin_animals"/>
</dbReference>
<evidence type="ECO:0000256" key="6">
    <source>
        <dbReference type="RuleBase" id="RU361218"/>
    </source>
</evidence>
<dbReference type="InterPro" id="IPR018503">
    <property type="entry name" value="Tetraspanin_CS"/>
</dbReference>
<accession>A0A232FL94</accession>
<evidence type="ECO:0000313" key="8">
    <source>
        <dbReference type="Proteomes" id="UP000215335"/>
    </source>
</evidence>
<dbReference type="Gene3D" id="1.10.1450.10">
    <property type="entry name" value="Tetraspanin"/>
    <property type="match status" value="1"/>
</dbReference>
<keyword evidence="5 6" id="KW-0472">Membrane</keyword>
<reference evidence="7 8" key="1">
    <citation type="journal article" date="2017" name="Curr. Biol.">
        <title>The Evolution of Venom by Co-option of Single-Copy Genes.</title>
        <authorList>
            <person name="Martinson E.O."/>
            <person name="Mrinalini"/>
            <person name="Kelkar Y.D."/>
            <person name="Chang C.H."/>
            <person name="Werren J.H."/>
        </authorList>
    </citation>
    <scope>NUCLEOTIDE SEQUENCE [LARGE SCALE GENOMIC DNA]</scope>
    <source>
        <strain evidence="7 8">Alberta</strain>
        <tissue evidence="7">Whole body</tissue>
    </source>
</reference>
<comment type="subcellular location">
    <subcellularLocation>
        <location evidence="1 6">Membrane</location>
        <topology evidence="1 6">Multi-pass membrane protein</topology>
    </subcellularLocation>
</comment>
<evidence type="ECO:0000256" key="3">
    <source>
        <dbReference type="ARBA" id="ARBA00022692"/>
    </source>
</evidence>
<dbReference type="Pfam" id="PF00335">
    <property type="entry name" value="Tetraspanin"/>
    <property type="match status" value="1"/>
</dbReference>
<organism evidence="7 8">
    <name type="scientific">Trichomalopsis sarcophagae</name>
    <dbReference type="NCBI Taxonomy" id="543379"/>
    <lineage>
        <taxon>Eukaryota</taxon>
        <taxon>Metazoa</taxon>
        <taxon>Ecdysozoa</taxon>
        <taxon>Arthropoda</taxon>
        <taxon>Hexapoda</taxon>
        <taxon>Insecta</taxon>
        <taxon>Pterygota</taxon>
        <taxon>Neoptera</taxon>
        <taxon>Endopterygota</taxon>
        <taxon>Hymenoptera</taxon>
        <taxon>Apocrita</taxon>
        <taxon>Proctotrupomorpha</taxon>
        <taxon>Chalcidoidea</taxon>
        <taxon>Pteromalidae</taxon>
        <taxon>Pteromalinae</taxon>
        <taxon>Trichomalopsis</taxon>
    </lineage>
</organism>
<dbReference type="PROSITE" id="PS00421">
    <property type="entry name" value="TM4_1"/>
    <property type="match status" value="1"/>
</dbReference>
<evidence type="ECO:0000256" key="4">
    <source>
        <dbReference type="ARBA" id="ARBA00022989"/>
    </source>
</evidence>
<comment type="caution">
    <text evidence="7">The sequence shown here is derived from an EMBL/GenBank/DDBJ whole genome shotgun (WGS) entry which is preliminary data.</text>
</comment>
<dbReference type="PANTHER" id="PTHR19282">
    <property type="entry name" value="TETRASPANIN"/>
    <property type="match status" value="1"/>
</dbReference>
<feature type="transmembrane region" description="Helical" evidence="6">
    <location>
        <begin position="51"/>
        <end position="73"/>
    </location>
</feature>
<dbReference type="InterPro" id="IPR018499">
    <property type="entry name" value="Tetraspanin/Peripherin"/>
</dbReference>
<dbReference type="PROSITE" id="PS51257">
    <property type="entry name" value="PROKAR_LIPOPROTEIN"/>
    <property type="match status" value="1"/>
</dbReference>
<dbReference type="AlphaFoldDB" id="A0A232FL94"/>
<dbReference type="Proteomes" id="UP000215335">
    <property type="component" value="Unassembled WGS sequence"/>
</dbReference>